<dbReference type="EMBL" id="AXCJ01000001">
    <property type="protein sequence ID" value="ETO91925.1"/>
    <property type="molecule type" value="Genomic_DNA"/>
</dbReference>
<evidence type="ECO:0000256" key="8">
    <source>
        <dbReference type="HAMAP-Rule" id="MF_00500"/>
    </source>
</evidence>
<dbReference type="AlphaFoldDB" id="W2V1C8"/>
<evidence type="ECO:0000256" key="3">
    <source>
        <dbReference type="ARBA" id="ARBA00022730"/>
    </source>
</evidence>
<gene>
    <name evidence="8 10" type="primary">rpsT</name>
    <name evidence="10" type="ORF">P857_1105</name>
</gene>
<keyword evidence="4 8" id="KW-0694">RNA-binding</keyword>
<evidence type="ECO:0000313" key="11">
    <source>
        <dbReference type="Proteomes" id="UP000018951"/>
    </source>
</evidence>
<sequence>MPNTSSAKKANRQDKKRNMINKVRANKIRTVIRKMKDIIKEGDYTKATEFFKEFQAKVHKAVSKKVFVKNKASRIVSRINAKIKNLKD</sequence>
<comment type="similarity">
    <text evidence="2 8">Belongs to the bacterial ribosomal protein bS20 family.</text>
</comment>
<dbReference type="InterPro" id="IPR002583">
    <property type="entry name" value="Ribosomal_bS20"/>
</dbReference>
<comment type="function">
    <text evidence="1 8">Binds directly to 16S ribosomal RNA.</text>
</comment>
<accession>W2V1C8</accession>
<feature type="region of interest" description="Disordered" evidence="9">
    <location>
        <begin position="1"/>
        <end position="21"/>
    </location>
</feature>
<evidence type="ECO:0000256" key="7">
    <source>
        <dbReference type="ARBA" id="ARBA00035136"/>
    </source>
</evidence>
<dbReference type="GO" id="GO:0003735">
    <property type="term" value="F:structural constituent of ribosome"/>
    <property type="evidence" value="ECO:0007669"/>
    <property type="project" value="InterPro"/>
</dbReference>
<comment type="caution">
    <text evidence="10">The sequence shown here is derived from an EMBL/GenBank/DDBJ whole genome shotgun (WGS) entry which is preliminary data.</text>
</comment>
<dbReference type="NCBIfam" id="TIGR00029">
    <property type="entry name" value="S20"/>
    <property type="match status" value="1"/>
</dbReference>
<dbReference type="GO" id="GO:0015935">
    <property type="term" value="C:small ribosomal subunit"/>
    <property type="evidence" value="ECO:0007669"/>
    <property type="project" value="TreeGrafter"/>
</dbReference>
<keyword evidence="3 8" id="KW-0699">rRNA-binding</keyword>
<keyword evidence="11" id="KW-1185">Reference proteome</keyword>
<evidence type="ECO:0000256" key="1">
    <source>
        <dbReference type="ARBA" id="ARBA00003134"/>
    </source>
</evidence>
<keyword evidence="5 8" id="KW-0689">Ribosomal protein</keyword>
<dbReference type="SUPFAM" id="SSF46992">
    <property type="entry name" value="Ribosomal protein S20"/>
    <property type="match status" value="1"/>
</dbReference>
<evidence type="ECO:0000256" key="9">
    <source>
        <dbReference type="SAM" id="MobiDB-lite"/>
    </source>
</evidence>
<evidence type="ECO:0000313" key="10">
    <source>
        <dbReference type="EMBL" id="ETO91925.1"/>
    </source>
</evidence>
<organism evidence="10 11">
    <name type="scientific">Candidatus Xenolissoclinum pacificiensis L6</name>
    <dbReference type="NCBI Taxonomy" id="1401685"/>
    <lineage>
        <taxon>Bacteria</taxon>
        <taxon>Pseudomonadati</taxon>
        <taxon>Pseudomonadota</taxon>
        <taxon>Alphaproteobacteria</taxon>
        <taxon>Rickettsiales</taxon>
        <taxon>Anaplasmataceae</taxon>
        <taxon>Candidatus Xenolissoclinum</taxon>
    </lineage>
</organism>
<dbReference type="PANTHER" id="PTHR33398">
    <property type="entry name" value="30S RIBOSOMAL PROTEIN S20"/>
    <property type="match status" value="1"/>
</dbReference>
<evidence type="ECO:0000256" key="5">
    <source>
        <dbReference type="ARBA" id="ARBA00022980"/>
    </source>
</evidence>
<dbReference type="InterPro" id="IPR036510">
    <property type="entry name" value="Ribosomal_bS20_sf"/>
</dbReference>
<keyword evidence="6 8" id="KW-0687">Ribonucleoprotein</keyword>
<dbReference type="STRING" id="1401685.P857_1105"/>
<proteinExistence type="inferred from homology"/>
<evidence type="ECO:0000256" key="6">
    <source>
        <dbReference type="ARBA" id="ARBA00023274"/>
    </source>
</evidence>
<dbReference type="HAMAP" id="MF_00500">
    <property type="entry name" value="Ribosomal_bS20"/>
    <property type="match status" value="1"/>
</dbReference>
<dbReference type="GO" id="GO:0005829">
    <property type="term" value="C:cytosol"/>
    <property type="evidence" value="ECO:0007669"/>
    <property type="project" value="TreeGrafter"/>
</dbReference>
<evidence type="ECO:0000256" key="2">
    <source>
        <dbReference type="ARBA" id="ARBA00007634"/>
    </source>
</evidence>
<name>W2V1C8_9RICK</name>
<dbReference type="Proteomes" id="UP000018951">
    <property type="component" value="Unassembled WGS sequence"/>
</dbReference>
<dbReference type="Pfam" id="PF01649">
    <property type="entry name" value="Ribosomal_S20p"/>
    <property type="match status" value="1"/>
</dbReference>
<dbReference type="PANTHER" id="PTHR33398:SF1">
    <property type="entry name" value="SMALL RIBOSOMAL SUBUNIT PROTEIN BS20C"/>
    <property type="match status" value="1"/>
</dbReference>
<dbReference type="GO" id="GO:0070181">
    <property type="term" value="F:small ribosomal subunit rRNA binding"/>
    <property type="evidence" value="ECO:0007669"/>
    <property type="project" value="TreeGrafter"/>
</dbReference>
<evidence type="ECO:0000256" key="4">
    <source>
        <dbReference type="ARBA" id="ARBA00022884"/>
    </source>
</evidence>
<dbReference type="GO" id="GO:0006412">
    <property type="term" value="P:translation"/>
    <property type="evidence" value="ECO:0007669"/>
    <property type="project" value="UniProtKB-UniRule"/>
</dbReference>
<protein>
    <recommendedName>
        <fullName evidence="7 8">Small ribosomal subunit protein bS20</fullName>
    </recommendedName>
</protein>
<dbReference type="Gene3D" id="1.20.58.110">
    <property type="entry name" value="Ribosomal protein S20"/>
    <property type="match status" value="1"/>
</dbReference>
<reference evidence="10 11" key="1">
    <citation type="journal article" date="2013" name="PLoS ONE">
        <title>Bacterial endosymbiosis in a chordate host: long-term co-evolution and conservation of secondary metabolism.</title>
        <authorList>
            <person name="Kwan J.C."/>
            <person name="Schmidt E.W."/>
        </authorList>
    </citation>
    <scope>NUCLEOTIDE SEQUENCE [LARGE SCALE GENOMIC DNA]</scope>
    <source>
        <strain evidence="11">L6</strain>
    </source>
</reference>